<keyword evidence="5" id="KW-1185">Reference proteome</keyword>
<dbReference type="Proteomes" id="UP001628179">
    <property type="component" value="Unassembled WGS sequence"/>
</dbReference>
<accession>A0ABQ0G880</accession>
<feature type="transmembrane region" description="Helical" evidence="2">
    <location>
        <begin position="382"/>
        <end position="398"/>
    </location>
</feature>
<feature type="transmembrane region" description="Helical" evidence="2">
    <location>
        <begin position="144"/>
        <end position="163"/>
    </location>
</feature>
<gene>
    <name evidence="4" type="ORF">MFIFM68171_04173</name>
</gene>
<feature type="domain" description="Acyltransferase 3" evidence="3">
    <location>
        <begin position="93"/>
        <end position="517"/>
    </location>
</feature>
<dbReference type="EMBL" id="BAAFSV010000002">
    <property type="protein sequence ID" value="GAB1313963.1"/>
    <property type="molecule type" value="Genomic_DNA"/>
</dbReference>
<dbReference type="InterPro" id="IPR002656">
    <property type="entry name" value="Acyl_transf_3_dom"/>
</dbReference>
<feature type="compositionally biased region" description="Low complexity" evidence="1">
    <location>
        <begin position="354"/>
        <end position="369"/>
    </location>
</feature>
<keyword evidence="2" id="KW-0472">Membrane</keyword>
<organism evidence="4 5">
    <name type="scientific">Madurella fahalii</name>
    <dbReference type="NCBI Taxonomy" id="1157608"/>
    <lineage>
        <taxon>Eukaryota</taxon>
        <taxon>Fungi</taxon>
        <taxon>Dikarya</taxon>
        <taxon>Ascomycota</taxon>
        <taxon>Pezizomycotina</taxon>
        <taxon>Sordariomycetes</taxon>
        <taxon>Sordariomycetidae</taxon>
        <taxon>Sordariales</taxon>
        <taxon>Sordariales incertae sedis</taxon>
        <taxon>Madurella</taxon>
    </lineage>
</organism>
<sequence>MDSHTPIHASKYEEKMTLLDEKGLADIEGDAGRADLFSRTRQWTSHARSIPHNLRSILLRTGFFLLPSFIQPYVSRDPRSRATAASRHLSPTAYLDGMRGLAALFVYFCHYSYTSYIIAPGYGYVNEEKNIHHYYFLSLPFIRLFYSGPPMVCLFFVISGYALSLKPLKLMHASSRRWDAFAATMSSFTFRRAIRLFLPPAISTLLIVLLLRLGLYEWTRDLANDKAYHRNVHEPHHHRLDTTYEQLAEWASHMFKFVHVWDWAPNGGSTGMDVHLWTIPVEFRASMSLFLVLIGTARLRTAWRFLVVLVCMAFSYRSQRWEMALFLAGMALAEMDIIRGAHEAGGNKALPVASSPGSPSGSRSTSPSPLAKNWSVARAKRAAWIVLSIIGLYLMSQPDNDAKDTPGWVYLTSLIPEWWSDQHRYWQSIGAVLFMLAVGRLPGWQRVFNTGVVQYFGKISYAIYLMHGPAMHTVGYAIERWAWGITGLEGKAYDWGFVLAAVFVVPSVIWVSDVFWRAVDAPVVRFAKWFEAKCNISE</sequence>
<dbReference type="InterPro" id="IPR050879">
    <property type="entry name" value="Acyltransferase_3"/>
</dbReference>
<evidence type="ECO:0000313" key="4">
    <source>
        <dbReference type="EMBL" id="GAB1313963.1"/>
    </source>
</evidence>
<dbReference type="PANTHER" id="PTHR23028">
    <property type="entry name" value="ACETYLTRANSFERASE"/>
    <property type="match status" value="1"/>
</dbReference>
<keyword evidence="2" id="KW-1133">Transmembrane helix</keyword>
<dbReference type="GeneID" id="98174916"/>
<feature type="region of interest" description="Disordered" evidence="1">
    <location>
        <begin position="349"/>
        <end position="370"/>
    </location>
</feature>
<feature type="transmembrane region" description="Helical" evidence="2">
    <location>
        <begin position="101"/>
        <end position="124"/>
    </location>
</feature>
<feature type="transmembrane region" description="Helical" evidence="2">
    <location>
        <begin position="196"/>
        <end position="215"/>
    </location>
</feature>
<feature type="transmembrane region" description="Helical" evidence="2">
    <location>
        <begin position="455"/>
        <end position="475"/>
    </location>
</feature>
<reference evidence="4 5" key="1">
    <citation type="submission" date="2024-09" db="EMBL/GenBank/DDBJ databases">
        <title>Itraconazole resistance in Madurella fahalii resulting from another homologue of gene encoding cytochrome P450 14-alpha sterol demethylase (CYP51).</title>
        <authorList>
            <person name="Yoshioka I."/>
            <person name="Fahal A.H."/>
            <person name="Kaneko S."/>
            <person name="Yaguchi T."/>
        </authorList>
    </citation>
    <scope>NUCLEOTIDE SEQUENCE [LARGE SCALE GENOMIC DNA]</scope>
    <source>
        <strain evidence="4 5">IFM 68171</strain>
    </source>
</reference>
<name>A0ABQ0G880_9PEZI</name>
<dbReference type="RefSeq" id="XP_070915694.1">
    <property type="nucleotide sequence ID" value="XM_071059593.1"/>
</dbReference>
<evidence type="ECO:0000313" key="5">
    <source>
        <dbReference type="Proteomes" id="UP001628179"/>
    </source>
</evidence>
<evidence type="ECO:0000259" key="3">
    <source>
        <dbReference type="Pfam" id="PF01757"/>
    </source>
</evidence>
<proteinExistence type="predicted"/>
<feature type="transmembrane region" description="Helical" evidence="2">
    <location>
        <begin position="495"/>
        <end position="516"/>
    </location>
</feature>
<comment type="caution">
    <text evidence="4">The sequence shown here is derived from an EMBL/GenBank/DDBJ whole genome shotgun (WGS) entry which is preliminary data.</text>
</comment>
<feature type="transmembrane region" description="Helical" evidence="2">
    <location>
        <begin position="425"/>
        <end position="443"/>
    </location>
</feature>
<protein>
    <recommendedName>
        <fullName evidence="3">Acyltransferase 3 domain-containing protein</fullName>
    </recommendedName>
</protein>
<dbReference type="Pfam" id="PF01757">
    <property type="entry name" value="Acyl_transf_3"/>
    <property type="match status" value="1"/>
</dbReference>
<dbReference type="PANTHER" id="PTHR23028:SF134">
    <property type="entry name" value="PUTATIVE (AFU_ORTHOLOGUE AFUA_4G08520)-RELATED"/>
    <property type="match status" value="1"/>
</dbReference>
<keyword evidence="2" id="KW-0812">Transmembrane</keyword>
<evidence type="ECO:0000256" key="2">
    <source>
        <dbReference type="SAM" id="Phobius"/>
    </source>
</evidence>
<evidence type="ECO:0000256" key="1">
    <source>
        <dbReference type="SAM" id="MobiDB-lite"/>
    </source>
</evidence>